<dbReference type="PROSITE" id="PS00086">
    <property type="entry name" value="CYTOCHROME_P450"/>
    <property type="match status" value="1"/>
</dbReference>
<dbReference type="Pfam" id="PF00067">
    <property type="entry name" value="p450"/>
    <property type="match status" value="1"/>
</dbReference>
<dbReference type="GO" id="GO:0005506">
    <property type="term" value="F:iron ion binding"/>
    <property type="evidence" value="ECO:0007669"/>
    <property type="project" value="InterPro"/>
</dbReference>
<evidence type="ECO:0000256" key="4">
    <source>
        <dbReference type="ARBA" id="ARBA00023002"/>
    </source>
</evidence>
<evidence type="ECO:0000313" key="9">
    <source>
        <dbReference type="Proteomes" id="UP000239494"/>
    </source>
</evidence>
<dbReference type="FunFam" id="1.10.630.10:FF:000018">
    <property type="entry name" value="Cytochrome P450 monooxygenase"/>
    <property type="match status" value="1"/>
</dbReference>
<keyword evidence="2 7" id="KW-0349">Heme</keyword>
<evidence type="ECO:0000256" key="2">
    <source>
        <dbReference type="ARBA" id="ARBA00022617"/>
    </source>
</evidence>
<dbReference type="AlphaFoldDB" id="A0A2T0SGF3"/>
<dbReference type="PANTHER" id="PTHR46696:SF1">
    <property type="entry name" value="CYTOCHROME P450 YJIB-RELATED"/>
    <property type="match status" value="1"/>
</dbReference>
<dbReference type="OrthoDB" id="141712at2"/>
<comment type="caution">
    <text evidence="8">The sequence shown here is derived from an EMBL/GenBank/DDBJ whole genome shotgun (WGS) entry which is preliminary data.</text>
</comment>
<protein>
    <submittedName>
        <fullName evidence="8">Cytochrome P450</fullName>
    </submittedName>
</protein>
<dbReference type="GO" id="GO:0020037">
    <property type="term" value="F:heme binding"/>
    <property type="evidence" value="ECO:0007669"/>
    <property type="project" value="InterPro"/>
</dbReference>
<dbReference type="PRINTS" id="PR00385">
    <property type="entry name" value="P450"/>
</dbReference>
<evidence type="ECO:0000256" key="1">
    <source>
        <dbReference type="ARBA" id="ARBA00010617"/>
    </source>
</evidence>
<organism evidence="8 9">
    <name type="scientific">Umezawaea tangerina</name>
    <dbReference type="NCBI Taxonomy" id="84725"/>
    <lineage>
        <taxon>Bacteria</taxon>
        <taxon>Bacillati</taxon>
        <taxon>Actinomycetota</taxon>
        <taxon>Actinomycetes</taxon>
        <taxon>Pseudonocardiales</taxon>
        <taxon>Pseudonocardiaceae</taxon>
        <taxon>Umezawaea</taxon>
    </lineage>
</organism>
<keyword evidence="4 7" id="KW-0560">Oxidoreductase</keyword>
<dbReference type="GO" id="GO:0004497">
    <property type="term" value="F:monooxygenase activity"/>
    <property type="evidence" value="ECO:0007669"/>
    <property type="project" value="UniProtKB-KW"/>
</dbReference>
<reference evidence="8 9" key="1">
    <citation type="submission" date="2018-03" db="EMBL/GenBank/DDBJ databases">
        <title>Genomic Encyclopedia of Archaeal and Bacterial Type Strains, Phase II (KMG-II): from individual species to whole genera.</title>
        <authorList>
            <person name="Goeker M."/>
        </authorList>
    </citation>
    <scope>NUCLEOTIDE SEQUENCE [LARGE SCALE GENOMIC DNA]</scope>
    <source>
        <strain evidence="8 9">DSM 44720</strain>
    </source>
</reference>
<evidence type="ECO:0000313" key="8">
    <source>
        <dbReference type="EMBL" id="PRY32485.1"/>
    </source>
</evidence>
<keyword evidence="5 7" id="KW-0408">Iron</keyword>
<evidence type="ECO:0000256" key="6">
    <source>
        <dbReference type="ARBA" id="ARBA00023033"/>
    </source>
</evidence>
<evidence type="ECO:0000256" key="5">
    <source>
        <dbReference type="ARBA" id="ARBA00023004"/>
    </source>
</evidence>
<accession>A0A2T0SGF3</accession>
<dbReference type="PANTHER" id="PTHR46696">
    <property type="entry name" value="P450, PUTATIVE (EUROFUNG)-RELATED"/>
    <property type="match status" value="1"/>
</dbReference>
<dbReference type="InterPro" id="IPR036396">
    <property type="entry name" value="Cyt_P450_sf"/>
</dbReference>
<evidence type="ECO:0000256" key="7">
    <source>
        <dbReference type="RuleBase" id="RU000461"/>
    </source>
</evidence>
<dbReference type="EMBL" id="PVTF01000021">
    <property type="protein sequence ID" value="PRY32485.1"/>
    <property type="molecule type" value="Genomic_DNA"/>
</dbReference>
<sequence>MSTQETTPQYPVGDTSRLSADPWYRAAREEGPVARVRMPYGGEAWLALRHSSVRTAQSDPRFSRAASAELGEAAPRMVPGTPPVGSVLTMDGADHTRVRRFMAKAFTVRRIEQLRPRVQEIVDGLLDEMAAHGSPADLKKFVAEPLPVMVICEVLGVPPADRADFRVLTETIMSGVFTSDEAQESITRFLGYLNGLVATKRAEPGEDVLSTLVTAVDGEDRLSEIELASLAIALLVGGHETILNTVLNFTYTLLTTPDELAKLHARPELVNQAVEELLRHVPINSGGAFGTVAKEDVQFGEVVVRAGETVVADIASANRDAGVFPDPDVLDLDRKGVQHLTFGFGPHHCIGAQLARMDLQVTLGTLLRRFPDLRLAVPPEEVEWREGVLIRGVEALPVAW</sequence>
<dbReference type="InterPro" id="IPR017972">
    <property type="entry name" value="Cyt_P450_CS"/>
</dbReference>
<dbReference type="InterPro" id="IPR001128">
    <property type="entry name" value="Cyt_P450"/>
</dbReference>
<proteinExistence type="inferred from homology"/>
<dbReference type="Gene3D" id="1.10.630.10">
    <property type="entry name" value="Cytochrome P450"/>
    <property type="match status" value="1"/>
</dbReference>
<keyword evidence="9" id="KW-1185">Reference proteome</keyword>
<evidence type="ECO:0000256" key="3">
    <source>
        <dbReference type="ARBA" id="ARBA00022723"/>
    </source>
</evidence>
<gene>
    <name evidence="8" type="ORF">CLV43_12180</name>
</gene>
<dbReference type="InterPro" id="IPR002397">
    <property type="entry name" value="Cyt_P450_B"/>
</dbReference>
<keyword evidence="3 7" id="KW-0479">Metal-binding</keyword>
<dbReference type="GO" id="GO:0016705">
    <property type="term" value="F:oxidoreductase activity, acting on paired donors, with incorporation or reduction of molecular oxygen"/>
    <property type="evidence" value="ECO:0007669"/>
    <property type="project" value="InterPro"/>
</dbReference>
<dbReference type="SUPFAM" id="SSF48264">
    <property type="entry name" value="Cytochrome P450"/>
    <property type="match status" value="1"/>
</dbReference>
<dbReference type="RefSeq" id="WP_106196394.1">
    <property type="nucleotide sequence ID" value="NZ_PVTF01000021.1"/>
</dbReference>
<dbReference type="CDD" id="cd11031">
    <property type="entry name" value="Cyp158A-like"/>
    <property type="match status" value="1"/>
</dbReference>
<comment type="similarity">
    <text evidence="1 7">Belongs to the cytochrome P450 family.</text>
</comment>
<dbReference type="PRINTS" id="PR00359">
    <property type="entry name" value="BP450"/>
</dbReference>
<dbReference type="Proteomes" id="UP000239494">
    <property type="component" value="Unassembled WGS sequence"/>
</dbReference>
<name>A0A2T0SGF3_9PSEU</name>
<keyword evidence="6 7" id="KW-0503">Monooxygenase</keyword>